<keyword evidence="2" id="KW-1185">Reference proteome</keyword>
<dbReference type="Proteomes" id="UP000652761">
    <property type="component" value="Unassembled WGS sequence"/>
</dbReference>
<proteinExistence type="predicted"/>
<organism evidence="1 2">
    <name type="scientific">Colocasia esculenta</name>
    <name type="common">Wild taro</name>
    <name type="synonym">Arum esculentum</name>
    <dbReference type="NCBI Taxonomy" id="4460"/>
    <lineage>
        <taxon>Eukaryota</taxon>
        <taxon>Viridiplantae</taxon>
        <taxon>Streptophyta</taxon>
        <taxon>Embryophyta</taxon>
        <taxon>Tracheophyta</taxon>
        <taxon>Spermatophyta</taxon>
        <taxon>Magnoliopsida</taxon>
        <taxon>Liliopsida</taxon>
        <taxon>Araceae</taxon>
        <taxon>Aroideae</taxon>
        <taxon>Colocasieae</taxon>
        <taxon>Colocasia</taxon>
    </lineage>
</organism>
<comment type="caution">
    <text evidence="1">The sequence shown here is derived from an EMBL/GenBank/DDBJ whole genome shotgun (WGS) entry which is preliminary data.</text>
</comment>
<sequence length="149" mass="15642">MPVGPFVRDCETERLFLCCVVRRALVVVSPVVVCHGVGTVVVVVGERLSGVEVELCSVGVVCLGDQLLSWCACELDLSSVTRALVVVSLVVVCHGVGTVVVVVGVEVELCSVGVVCLGDQLLSWCACEVCGLGFTVIEWINDDVVSSSF</sequence>
<evidence type="ECO:0000313" key="2">
    <source>
        <dbReference type="Proteomes" id="UP000652761"/>
    </source>
</evidence>
<dbReference type="AlphaFoldDB" id="A0A843V5C3"/>
<reference evidence="1" key="1">
    <citation type="submission" date="2017-07" db="EMBL/GenBank/DDBJ databases">
        <title>Taro Niue Genome Assembly and Annotation.</title>
        <authorList>
            <person name="Atibalentja N."/>
            <person name="Keating K."/>
            <person name="Fields C.J."/>
        </authorList>
    </citation>
    <scope>NUCLEOTIDE SEQUENCE</scope>
    <source>
        <strain evidence="1">Niue_2</strain>
        <tissue evidence="1">Leaf</tissue>
    </source>
</reference>
<gene>
    <name evidence="1" type="ORF">Taro_023690</name>
</gene>
<evidence type="ECO:0000313" key="1">
    <source>
        <dbReference type="EMBL" id="MQL91085.1"/>
    </source>
</evidence>
<name>A0A843V5C3_COLES</name>
<accession>A0A843V5C3</accession>
<protein>
    <submittedName>
        <fullName evidence="1">Uncharacterized protein</fullName>
    </submittedName>
</protein>
<dbReference type="EMBL" id="NMUH01001301">
    <property type="protein sequence ID" value="MQL91085.1"/>
    <property type="molecule type" value="Genomic_DNA"/>
</dbReference>